<organism evidence="1 2">
    <name type="scientific">Cyclospora cayetanensis</name>
    <dbReference type="NCBI Taxonomy" id="88456"/>
    <lineage>
        <taxon>Eukaryota</taxon>
        <taxon>Sar</taxon>
        <taxon>Alveolata</taxon>
        <taxon>Apicomplexa</taxon>
        <taxon>Conoidasida</taxon>
        <taxon>Coccidia</taxon>
        <taxon>Eucoccidiorida</taxon>
        <taxon>Eimeriorina</taxon>
        <taxon>Eimeriidae</taxon>
        <taxon>Cyclospora</taxon>
    </lineage>
</organism>
<gene>
    <name evidence="2" type="primary">LOC34621542</name>
</gene>
<dbReference type="InterPro" id="IPR040442">
    <property type="entry name" value="Pyrv_kinase-like_dom_sf"/>
</dbReference>
<dbReference type="Gene3D" id="3.20.20.60">
    <property type="entry name" value="Phosphoenolpyruvate-binding domains"/>
    <property type="match status" value="1"/>
</dbReference>
<dbReference type="RefSeq" id="XP_026191302.1">
    <property type="nucleotide sequence ID" value="XM_026335517.1"/>
</dbReference>
<dbReference type="PROSITE" id="PS00161">
    <property type="entry name" value="ISOCITRATE_LYASE"/>
    <property type="match status" value="1"/>
</dbReference>
<protein>
    <submittedName>
        <fullName evidence="2">Uncharacterized protein LOC34621542</fullName>
    </submittedName>
</protein>
<dbReference type="InterPro" id="IPR018523">
    <property type="entry name" value="Isocitrate_lyase_ph_CS"/>
</dbReference>
<dbReference type="InterPro" id="IPR015813">
    <property type="entry name" value="Pyrv/PenolPyrv_kinase-like_dom"/>
</dbReference>
<dbReference type="AlphaFoldDB" id="A0A6P6RV11"/>
<dbReference type="Proteomes" id="UP000515125">
    <property type="component" value="Unplaced"/>
</dbReference>
<sequence length="306" mass="33172">MASGVHAGRRLRTLMEKEFLLIPGAFNGISARLAAQQGFRALYLSGAALSASQGLPDIGLVPSEDFCRTIHEMNQVTSLPILADADTGFGGTEKIRKVVFDFHFAGAAGLHIEDQQMPKRCGHLSGKTLISVDEMKRKIEAAKKAAEDFTSGDFIICARTDAFAVEGLEGAIGRACRYVESGADMIFPEGLNSLSAFSSFATALRDVLGPAPGGGPFLLANMTEFGQTPMLKANDFKDAGFHCAIYPVSALRVAMKAIREMYSELSTLETLEGQVQKMLSRKDLYETLHYNPSKEWYFPSTALKSP</sequence>
<dbReference type="CDD" id="cd00377">
    <property type="entry name" value="ICL_PEPM"/>
    <property type="match status" value="1"/>
</dbReference>
<keyword evidence="1" id="KW-1185">Reference proteome</keyword>
<evidence type="ECO:0000313" key="2">
    <source>
        <dbReference type="RefSeq" id="XP_026191302.1"/>
    </source>
</evidence>
<dbReference type="GeneID" id="34621542"/>
<proteinExistence type="predicted"/>
<dbReference type="PANTHER" id="PTHR42905">
    <property type="entry name" value="PHOSPHOENOLPYRUVATE CARBOXYLASE"/>
    <property type="match status" value="1"/>
</dbReference>
<name>A0A6P6RV11_9EIME</name>
<dbReference type="PANTHER" id="PTHR42905:SF5">
    <property type="entry name" value="CARBOXYVINYL-CARBOXYPHOSPHONATE PHOSPHORYLMUTASE, CHLOROPLASTIC"/>
    <property type="match status" value="1"/>
</dbReference>
<dbReference type="Pfam" id="PF13714">
    <property type="entry name" value="PEP_mutase"/>
    <property type="match status" value="1"/>
</dbReference>
<dbReference type="OrthoDB" id="429143at2759"/>
<evidence type="ECO:0000313" key="1">
    <source>
        <dbReference type="Proteomes" id="UP000515125"/>
    </source>
</evidence>
<reference evidence="2" key="1">
    <citation type="submission" date="2025-08" db="UniProtKB">
        <authorList>
            <consortium name="RefSeq"/>
        </authorList>
    </citation>
    <scope>IDENTIFICATION</scope>
</reference>
<accession>A0A6P6RV11</accession>
<dbReference type="SUPFAM" id="SSF51621">
    <property type="entry name" value="Phosphoenolpyruvate/pyruvate domain"/>
    <property type="match status" value="1"/>
</dbReference>
<dbReference type="GO" id="GO:0016833">
    <property type="term" value="F:oxo-acid-lyase activity"/>
    <property type="evidence" value="ECO:0007669"/>
    <property type="project" value="UniProtKB-ARBA"/>
</dbReference>
<dbReference type="InterPro" id="IPR039556">
    <property type="entry name" value="ICL/PEPM"/>
</dbReference>